<comment type="similarity">
    <text evidence="1">Belongs to the synaptojanin family.</text>
</comment>
<dbReference type="GO" id="GO:0046856">
    <property type="term" value="P:phosphatidylinositol dephosphorylation"/>
    <property type="evidence" value="ECO:0007669"/>
    <property type="project" value="InterPro"/>
</dbReference>
<dbReference type="PANTHER" id="PTHR11200">
    <property type="entry name" value="INOSITOL 5-PHOSPHATASE"/>
    <property type="match status" value="1"/>
</dbReference>
<dbReference type="Pfam" id="PF22669">
    <property type="entry name" value="Exo_endo_phos2"/>
    <property type="match status" value="1"/>
</dbReference>
<evidence type="ECO:0000313" key="8">
    <source>
        <dbReference type="Proteomes" id="UP000037460"/>
    </source>
</evidence>
<evidence type="ECO:0000313" key="7">
    <source>
        <dbReference type="EMBL" id="KOO28366.1"/>
    </source>
</evidence>
<name>A0A0M0JP36_9EUKA</name>
<dbReference type="InterPro" id="IPR002013">
    <property type="entry name" value="SAC_dom"/>
</dbReference>
<evidence type="ECO:0000256" key="1">
    <source>
        <dbReference type="ARBA" id="ARBA00008943"/>
    </source>
</evidence>
<protein>
    <recommendedName>
        <fullName evidence="3">phosphoinositide 5-phosphatase</fullName>
        <ecNumber evidence="3">3.1.3.36</ecNumber>
    </recommendedName>
</protein>
<accession>A0A0M0JP36</accession>
<sequence>MVAQELASLAEAIQNAKLSGVGQSAYMIEGAEIGDRAEIESGPQFLSRHEAWFEKVSTSRSSAQQVLDMFVDAEAPAVDAEKLRTAGIQLATEAGGISTELIRKAEAKLQHVVAWRAKAVDALKSAVKPLTNREMASQNTDALEAALAEAEAAGVAQEAYVIEGATLGSAYVRSARDWLVEVTEARKSADAELLKALQCEDADFDHLSLLTGGIVMAQMAGQKSDELISRCKERLDRVLDRRKLAVESARAVWKIGNAVDQDLSELRKVLEEVKSSGVGQDSYVTESSAGYEGESGPKFVQALASWCTRLNDSRMSAYKALTSAAKYDEPAEQDVDLLAAAIEEAKACGVDHPTFAMKKVAPSDPSAEVHYGSAQVVKASAWLLAVKTMRAEATEALCAVFQSEMIEQDLDLLGKAIGEARAVGVAHSTYKTDKQPPATDGIERTASFSTASFSSFFSNGTSTNHPKESGESGSKLVSAATRWASTVSELRQKTYKQLVAVWKNGSSHFARELSDSFTDQDVAALEAALAAALHAGVAHATYRVSVMGADGVYKEGAEMGSERVQAAEAWCETVKAARAEAMEELRGVWNASAQDQDLSALKASLVKAIKCGVNHKTWVLGEEKGPGFVNAAQKWVEKVASNRSKAVNALEIKEWLQITVGVKAFDEQTSAALCCFVPPDERHYIIAFSPVEPYLILERETGTCRLGHPEALDEFIGGVGKRVRSFKIEGVVGLLTHPDDRSLVLITQASPRQLASEDGVINVLAVTKTVFLPLKSASAAAKDPFAPATTQGKQQRKSLGLFLEAGDIFLAGNLSTNLAGEVKDLTHTLQRRAASPSTADARFCWNAAALEPIRAASPEGPWLTTIMHAAIVTEQFVMGEALAQQVRLTISVISRRSVEYAGTRLKAIGLSDSAAAADFVESEQIMYLEATKSACASIVQTRGSPPIFWEKQATGFSSKAKLSRVVELAVPSLRAHMETHAALYGGPVLVLSLLEDKGDEGEIAQYLAKAVSLVADQQKDTRYFAFDLNAASKPTRAEGLSALVEQLEGMSTIAPDACPSTFGFFSLVRGGAAPSSVQKGVVRTNELDSGARTNAAQMQIGTQSISAQLGALCEQCGVVQDANLQAAVQTAVRKVWAENGDTLSLQYTGSKMQLSIKDSSPEGDQLEKKKKTLAEKLSSLGSDVLDRGAKAANQLLNNEAVEETKQAAIDCLLGCGKSIRSPRTHLLGGALDPLQLFVGTFNSNGKNASAEDLSAWLQQPGVASPPDMVVLGFQEFVSLNVKNVLVDNDKKRIECQGRLEAVIKQMYPGETYLEVCVEQMVGVLLLVYVRSHLAEHVRGIFAKAVACGFGSDAIGVHAGNKGAIALRMDIGGACLCIINAHLPAGQKDFSERNATHHEVLTGLAKEYKAARGGPFPSPREHDLCVWLGDLNYRIDLPNEEVRAMIESGDYTSMLKADQLKNAQASLAAFERFEEAPIVFQPTYKYDPGTQIYDTSEKARVPAWTDRVLWCVSGGSLSSLAYVCSQAVVISDHKPVASRLVWSPKPPATDESLGLSGKPMPTTAPTPPPAAPEAVESEEL</sequence>
<dbReference type="PANTHER" id="PTHR11200:SF300">
    <property type="entry name" value="TYPE II INOSITOL 1,4,5-TRISPHOSPHATE 5-PHOSPHATASE"/>
    <property type="match status" value="1"/>
</dbReference>
<evidence type="ECO:0000259" key="6">
    <source>
        <dbReference type="PROSITE" id="PS50275"/>
    </source>
</evidence>
<dbReference type="Gene3D" id="3.60.10.10">
    <property type="entry name" value="Endonuclease/exonuclease/phosphatase"/>
    <property type="match status" value="1"/>
</dbReference>
<evidence type="ECO:0000256" key="5">
    <source>
        <dbReference type="SAM" id="MobiDB-lite"/>
    </source>
</evidence>
<dbReference type="EMBL" id="JWZX01002578">
    <property type="protein sequence ID" value="KOO28366.1"/>
    <property type="molecule type" value="Genomic_DNA"/>
</dbReference>
<proteinExistence type="inferred from homology"/>
<dbReference type="InterPro" id="IPR036691">
    <property type="entry name" value="Endo/exonu/phosph_ase_sf"/>
</dbReference>
<gene>
    <name evidence="7" type="ORF">Ctob_008690</name>
</gene>
<reference evidence="8" key="1">
    <citation type="journal article" date="2015" name="PLoS Genet.">
        <title>Genome Sequence and Transcriptome Analyses of Chrysochromulina tobin: Metabolic Tools for Enhanced Algal Fitness in the Prominent Order Prymnesiales (Haptophyceae).</title>
        <authorList>
            <person name="Hovde B.T."/>
            <person name="Deodato C.R."/>
            <person name="Hunsperger H.M."/>
            <person name="Ryken S.A."/>
            <person name="Yost W."/>
            <person name="Jha R.K."/>
            <person name="Patterson J."/>
            <person name="Monnat R.J. Jr."/>
            <person name="Barlow S.B."/>
            <person name="Starkenburg S.R."/>
            <person name="Cattolico R.A."/>
        </authorList>
    </citation>
    <scope>NUCLEOTIDE SEQUENCE</scope>
    <source>
        <strain evidence="8">CCMP291</strain>
    </source>
</reference>
<dbReference type="Pfam" id="PF02383">
    <property type="entry name" value="Syja_N"/>
    <property type="match status" value="1"/>
</dbReference>
<dbReference type="EC" id="3.1.3.36" evidence="3"/>
<feature type="domain" description="SAC" evidence="6">
    <location>
        <begin position="824"/>
        <end position="1149"/>
    </location>
</feature>
<keyword evidence="8" id="KW-1185">Reference proteome</keyword>
<evidence type="ECO:0000256" key="2">
    <source>
        <dbReference type="ARBA" id="ARBA00009678"/>
    </source>
</evidence>
<dbReference type="GO" id="GO:0004439">
    <property type="term" value="F:phosphatidylinositol-4,5-bisphosphate 5-phosphatase activity"/>
    <property type="evidence" value="ECO:0007669"/>
    <property type="project" value="UniProtKB-EC"/>
</dbReference>
<dbReference type="Proteomes" id="UP000037460">
    <property type="component" value="Unassembled WGS sequence"/>
</dbReference>
<evidence type="ECO:0000256" key="4">
    <source>
        <dbReference type="ARBA" id="ARBA00022801"/>
    </source>
</evidence>
<comment type="caution">
    <text evidence="7">The sequence shown here is derived from an EMBL/GenBank/DDBJ whole genome shotgun (WGS) entry which is preliminary data.</text>
</comment>
<organism evidence="7 8">
    <name type="scientific">Chrysochromulina tobinii</name>
    <dbReference type="NCBI Taxonomy" id="1460289"/>
    <lineage>
        <taxon>Eukaryota</taxon>
        <taxon>Haptista</taxon>
        <taxon>Haptophyta</taxon>
        <taxon>Prymnesiophyceae</taxon>
        <taxon>Prymnesiales</taxon>
        <taxon>Chrysochromulinaceae</taxon>
        <taxon>Chrysochromulina</taxon>
    </lineage>
</organism>
<keyword evidence="4" id="KW-0378">Hydrolase</keyword>
<dbReference type="SUPFAM" id="SSF56219">
    <property type="entry name" value="DNase I-like"/>
    <property type="match status" value="1"/>
</dbReference>
<dbReference type="PROSITE" id="PS50275">
    <property type="entry name" value="SAC"/>
    <property type="match status" value="1"/>
</dbReference>
<evidence type="ECO:0000256" key="3">
    <source>
        <dbReference type="ARBA" id="ARBA00013044"/>
    </source>
</evidence>
<dbReference type="InterPro" id="IPR000300">
    <property type="entry name" value="IPPc"/>
</dbReference>
<feature type="compositionally biased region" description="Pro residues" evidence="5">
    <location>
        <begin position="1561"/>
        <end position="1570"/>
    </location>
</feature>
<dbReference type="OrthoDB" id="405996at2759"/>
<dbReference type="InterPro" id="IPR046985">
    <property type="entry name" value="IP5"/>
</dbReference>
<dbReference type="SMART" id="SM00128">
    <property type="entry name" value="IPPc"/>
    <property type="match status" value="1"/>
</dbReference>
<feature type="region of interest" description="Disordered" evidence="5">
    <location>
        <begin position="1541"/>
        <end position="1579"/>
    </location>
</feature>
<comment type="similarity">
    <text evidence="2">In the central section; belongs to the inositol 1,4,5-trisphosphate 5-phosphatase family.</text>
</comment>